<keyword evidence="7" id="KW-0408">Iron</keyword>
<gene>
    <name evidence="10" type="primary">queG</name>
    <name evidence="10" type="ORF">CLOTH_09750</name>
</gene>
<dbReference type="GO" id="GO:0046872">
    <property type="term" value="F:metal ion binding"/>
    <property type="evidence" value="ECO:0007669"/>
    <property type="project" value="UniProtKB-KW"/>
</dbReference>
<organism evidence="10 11">
    <name type="scientific">Alkalithermobacter paradoxus</name>
    <dbReference type="NCBI Taxonomy" id="29349"/>
    <lineage>
        <taxon>Bacteria</taxon>
        <taxon>Bacillati</taxon>
        <taxon>Bacillota</taxon>
        <taxon>Clostridia</taxon>
        <taxon>Peptostreptococcales</taxon>
        <taxon>Tepidibacteraceae</taxon>
        <taxon>Alkalithermobacter</taxon>
    </lineage>
</organism>
<sequence>MKNKLKEFCKSLGIEVGIAPVKVYKDLENILNERMKKGYYTGLEEKDIKKRVDPKLTMENAKSIIVCLFPYFIGHRKDSNLSKYTHSIDYHIIVNNKLSEIANFLSQNIEGFEYKTFVDNGPLVDRHLANISGLGYFGINNNIINDKYGSYVFIGYMLNNYEFEIDLPLNKTCIKCGECIKKCPGGAILGNFEIDFSRCFAYITQKKGELSDFEKTLFEKNKSIFGCDICQDVCYHNTNIKSTEIDEFRENIISNLDYEEVANMSNKEFKRAYGNRSFSWRGKNIIIRNLELVKKIR</sequence>
<dbReference type="RefSeq" id="WP_079411750.1">
    <property type="nucleotide sequence ID" value="NZ_MZGW01000003.1"/>
</dbReference>
<keyword evidence="1" id="KW-0004">4Fe-4S</keyword>
<evidence type="ECO:0000256" key="4">
    <source>
        <dbReference type="ARBA" id="ARBA00022723"/>
    </source>
</evidence>
<dbReference type="InterPro" id="IPR017900">
    <property type="entry name" value="4Fe4S_Fe_S_CS"/>
</dbReference>
<dbReference type="Pfam" id="PF13484">
    <property type="entry name" value="Fer4_16"/>
    <property type="match status" value="1"/>
</dbReference>
<dbReference type="EMBL" id="MZGW01000003">
    <property type="protein sequence ID" value="OPJ55797.1"/>
    <property type="molecule type" value="Genomic_DNA"/>
</dbReference>
<protein>
    <submittedName>
        <fullName evidence="10">Epoxyqueuosine reductase</fullName>
        <ecNumber evidence="10">1.1.-.-</ecNumber>
    </submittedName>
</protein>
<dbReference type="PROSITE" id="PS00198">
    <property type="entry name" value="4FE4S_FER_1"/>
    <property type="match status" value="1"/>
</dbReference>
<evidence type="ECO:0000313" key="10">
    <source>
        <dbReference type="EMBL" id="OPJ55797.1"/>
    </source>
</evidence>
<keyword evidence="4" id="KW-0479">Metal-binding</keyword>
<evidence type="ECO:0000259" key="9">
    <source>
        <dbReference type="PROSITE" id="PS51379"/>
    </source>
</evidence>
<dbReference type="PANTHER" id="PTHR30002:SF4">
    <property type="entry name" value="EPOXYQUEUOSINE REDUCTASE"/>
    <property type="match status" value="1"/>
</dbReference>
<name>A0A1V4I8C7_9FIRM</name>
<dbReference type="Gene3D" id="3.30.70.20">
    <property type="match status" value="1"/>
</dbReference>
<proteinExistence type="predicted"/>
<comment type="caution">
    <text evidence="10">The sequence shown here is derived from an EMBL/GenBank/DDBJ whole genome shotgun (WGS) entry which is preliminary data.</text>
</comment>
<keyword evidence="6 10" id="KW-0560">Oxidoreductase</keyword>
<dbReference type="STRING" id="29349.CLOTH_09750"/>
<dbReference type="SUPFAM" id="SSF46548">
    <property type="entry name" value="alpha-helical ferredoxin"/>
    <property type="match status" value="1"/>
</dbReference>
<evidence type="ECO:0000313" key="11">
    <source>
        <dbReference type="Proteomes" id="UP000190140"/>
    </source>
</evidence>
<feature type="domain" description="4Fe-4S ferredoxin-type" evidence="9">
    <location>
        <begin position="161"/>
        <end position="193"/>
    </location>
</feature>
<evidence type="ECO:0000256" key="3">
    <source>
        <dbReference type="ARBA" id="ARBA00022694"/>
    </source>
</evidence>
<evidence type="ECO:0000256" key="2">
    <source>
        <dbReference type="ARBA" id="ARBA00022490"/>
    </source>
</evidence>
<dbReference type="EC" id="1.1.-.-" evidence="10"/>
<dbReference type="AlphaFoldDB" id="A0A1V4I8C7"/>
<accession>A0A1V4I8C7</accession>
<keyword evidence="2" id="KW-0963">Cytoplasm</keyword>
<keyword evidence="11" id="KW-1185">Reference proteome</keyword>
<dbReference type="GO" id="GO:0052693">
    <property type="term" value="F:epoxyqueuosine reductase activity"/>
    <property type="evidence" value="ECO:0007669"/>
    <property type="project" value="TreeGrafter"/>
</dbReference>
<keyword evidence="8" id="KW-0411">Iron-sulfur</keyword>
<keyword evidence="3" id="KW-0819">tRNA processing</keyword>
<dbReference type="GO" id="GO:0051539">
    <property type="term" value="F:4 iron, 4 sulfur cluster binding"/>
    <property type="evidence" value="ECO:0007669"/>
    <property type="project" value="UniProtKB-KW"/>
</dbReference>
<keyword evidence="5" id="KW-0671">Queuosine biosynthesis</keyword>
<dbReference type="InterPro" id="IPR017896">
    <property type="entry name" value="4Fe4S_Fe-S-bd"/>
</dbReference>
<dbReference type="PANTHER" id="PTHR30002">
    <property type="entry name" value="EPOXYQUEUOSINE REDUCTASE"/>
    <property type="match status" value="1"/>
</dbReference>
<dbReference type="PROSITE" id="PS51379">
    <property type="entry name" value="4FE4S_FER_2"/>
    <property type="match status" value="1"/>
</dbReference>
<dbReference type="Pfam" id="PF08331">
    <property type="entry name" value="QueG_DUF1730"/>
    <property type="match status" value="1"/>
</dbReference>
<evidence type="ECO:0000256" key="8">
    <source>
        <dbReference type="ARBA" id="ARBA00023014"/>
    </source>
</evidence>
<evidence type="ECO:0000256" key="5">
    <source>
        <dbReference type="ARBA" id="ARBA00022785"/>
    </source>
</evidence>
<dbReference type="Proteomes" id="UP000190140">
    <property type="component" value="Unassembled WGS sequence"/>
</dbReference>
<dbReference type="GO" id="GO:0008616">
    <property type="term" value="P:tRNA queuosine(34) biosynthetic process"/>
    <property type="evidence" value="ECO:0007669"/>
    <property type="project" value="UniProtKB-KW"/>
</dbReference>
<evidence type="ECO:0000256" key="1">
    <source>
        <dbReference type="ARBA" id="ARBA00022485"/>
    </source>
</evidence>
<evidence type="ECO:0000256" key="6">
    <source>
        <dbReference type="ARBA" id="ARBA00023002"/>
    </source>
</evidence>
<dbReference type="InterPro" id="IPR013542">
    <property type="entry name" value="QueG_DUF1730"/>
</dbReference>
<dbReference type="OrthoDB" id="9784571at2"/>
<evidence type="ECO:0000256" key="7">
    <source>
        <dbReference type="ARBA" id="ARBA00023004"/>
    </source>
</evidence>
<dbReference type="InterPro" id="IPR004453">
    <property type="entry name" value="QueG"/>
</dbReference>
<reference evidence="10 11" key="1">
    <citation type="submission" date="2017-03" db="EMBL/GenBank/DDBJ databases">
        <title>Genome sequence of Clostridium thermoalcaliphilum DSM 7309.</title>
        <authorList>
            <person name="Poehlein A."/>
            <person name="Daniel R."/>
        </authorList>
    </citation>
    <scope>NUCLEOTIDE SEQUENCE [LARGE SCALE GENOMIC DNA]</scope>
    <source>
        <strain evidence="10 11">DSM 7309</strain>
    </source>
</reference>
<dbReference type="NCBIfam" id="TIGR00276">
    <property type="entry name" value="tRNA epoxyqueuosine(34) reductase QueG"/>
    <property type="match status" value="1"/>
</dbReference>